<evidence type="ECO:0000313" key="2">
    <source>
        <dbReference type="Proteomes" id="UP000886501"/>
    </source>
</evidence>
<reference evidence="1" key="1">
    <citation type="submission" date="2019-10" db="EMBL/GenBank/DDBJ databases">
        <authorList>
            <consortium name="DOE Joint Genome Institute"/>
            <person name="Kuo A."/>
            <person name="Miyauchi S."/>
            <person name="Kiss E."/>
            <person name="Drula E."/>
            <person name="Kohler A."/>
            <person name="Sanchez-Garcia M."/>
            <person name="Andreopoulos B."/>
            <person name="Barry K.W."/>
            <person name="Bonito G."/>
            <person name="Buee M."/>
            <person name="Carver A."/>
            <person name="Chen C."/>
            <person name="Cichocki N."/>
            <person name="Clum A."/>
            <person name="Culley D."/>
            <person name="Crous P.W."/>
            <person name="Fauchery L."/>
            <person name="Girlanda M."/>
            <person name="Hayes R."/>
            <person name="Keri Z."/>
            <person name="Labutti K."/>
            <person name="Lipzen A."/>
            <person name="Lombard V."/>
            <person name="Magnuson J."/>
            <person name="Maillard F."/>
            <person name="Morin E."/>
            <person name="Murat C."/>
            <person name="Nolan M."/>
            <person name="Ohm R."/>
            <person name="Pangilinan J."/>
            <person name="Pereira M."/>
            <person name="Perotto S."/>
            <person name="Peter M."/>
            <person name="Riley R."/>
            <person name="Sitrit Y."/>
            <person name="Stielow B."/>
            <person name="Szollosi G."/>
            <person name="Zifcakova L."/>
            <person name="Stursova M."/>
            <person name="Spatafora J.W."/>
            <person name="Tedersoo L."/>
            <person name="Vaario L.-M."/>
            <person name="Yamada A."/>
            <person name="Yan M."/>
            <person name="Wang P."/>
            <person name="Xu J."/>
            <person name="Bruns T."/>
            <person name="Baldrian P."/>
            <person name="Vilgalys R."/>
            <person name="Henrissat B."/>
            <person name="Grigoriev I.V."/>
            <person name="Hibbett D."/>
            <person name="Nagy L.G."/>
            <person name="Martin F.M."/>
        </authorList>
    </citation>
    <scope>NUCLEOTIDE SEQUENCE</scope>
    <source>
        <strain evidence="1">P2</strain>
    </source>
</reference>
<evidence type="ECO:0000313" key="1">
    <source>
        <dbReference type="EMBL" id="KAF9642960.1"/>
    </source>
</evidence>
<keyword evidence="2" id="KW-1185">Reference proteome</keyword>
<dbReference type="EMBL" id="MU118311">
    <property type="protein sequence ID" value="KAF9642960.1"/>
    <property type="molecule type" value="Genomic_DNA"/>
</dbReference>
<sequence>MITLLARFLHPSNYLACMSMAASLHLFDLDAVPRYYLNRSSTSFPCFLGHFSQRDFHVMPESFHSQISAPTPPSRWAQGFQGPQLRSKGPQVVWLVETTLVNLSFKFGPIGAMYLTASA</sequence>
<reference evidence="1" key="2">
    <citation type="journal article" date="2020" name="Nat. Commun.">
        <title>Large-scale genome sequencing of mycorrhizal fungi provides insights into the early evolution of symbiotic traits.</title>
        <authorList>
            <person name="Miyauchi S."/>
            <person name="Kiss E."/>
            <person name="Kuo A."/>
            <person name="Drula E."/>
            <person name="Kohler A."/>
            <person name="Sanchez-Garcia M."/>
            <person name="Morin E."/>
            <person name="Andreopoulos B."/>
            <person name="Barry K.W."/>
            <person name="Bonito G."/>
            <person name="Buee M."/>
            <person name="Carver A."/>
            <person name="Chen C."/>
            <person name="Cichocki N."/>
            <person name="Clum A."/>
            <person name="Culley D."/>
            <person name="Crous P.W."/>
            <person name="Fauchery L."/>
            <person name="Girlanda M."/>
            <person name="Hayes R.D."/>
            <person name="Keri Z."/>
            <person name="LaButti K."/>
            <person name="Lipzen A."/>
            <person name="Lombard V."/>
            <person name="Magnuson J."/>
            <person name="Maillard F."/>
            <person name="Murat C."/>
            <person name="Nolan M."/>
            <person name="Ohm R.A."/>
            <person name="Pangilinan J."/>
            <person name="Pereira M.F."/>
            <person name="Perotto S."/>
            <person name="Peter M."/>
            <person name="Pfister S."/>
            <person name="Riley R."/>
            <person name="Sitrit Y."/>
            <person name="Stielow J.B."/>
            <person name="Szollosi G."/>
            <person name="Zifcakova L."/>
            <person name="Stursova M."/>
            <person name="Spatafora J.W."/>
            <person name="Tedersoo L."/>
            <person name="Vaario L.M."/>
            <person name="Yamada A."/>
            <person name="Yan M."/>
            <person name="Wang P."/>
            <person name="Xu J."/>
            <person name="Bruns T."/>
            <person name="Baldrian P."/>
            <person name="Vilgalys R."/>
            <person name="Dunand C."/>
            <person name="Henrissat B."/>
            <person name="Grigoriev I.V."/>
            <person name="Hibbett D."/>
            <person name="Nagy L.G."/>
            <person name="Martin F.M."/>
        </authorList>
    </citation>
    <scope>NUCLEOTIDE SEQUENCE</scope>
    <source>
        <strain evidence="1">P2</strain>
    </source>
</reference>
<organism evidence="1 2">
    <name type="scientific">Thelephora ganbajun</name>
    <name type="common">Ganba fungus</name>
    <dbReference type="NCBI Taxonomy" id="370292"/>
    <lineage>
        <taxon>Eukaryota</taxon>
        <taxon>Fungi</taxon>
        <taxon>Dikarya</taxon>
        <taxon>Basidiomycota</taxon>
        <taxon>Agaricomycotina</taxon>
        <taxon>Agaricomycetes</taxon>
        <taxon>Thelephorales</taxon>
        <taxon>Thelephoraceae</taxon>
        <taxon>Thelephora</taxon>
    </lineage>
</organism>
<accession>A0ACB6Z0P7</accession>
<name>A0ACB6Z0P7_THEGA</name>
<proteinExistence type="predicted"/>
<comment type="caution">
    <text evidence="1">The sequence shown here is derived from an EMBL/GenBank/DDBJ whole genome shotgun (WGS) entry which is preliminary data.</text>
</comment>
<gene>
    <name evidence="1" type="ORF">BDM02DRAFT_1796842</name>
</gene>
<protein>
    <submittedName>
        <fullName evidence="1">Uncharacterized protein</fullName>
    </submittedName>
</protein>
<dbReference type="Proteomes" id="UP000886501">
    <property type="component" value="Unassembled WGS sequence"/>
</dbReference>